<protein>
    <recommendedName>
        <fullName evidence="5">NACHT domain-containing protein</fullName>
    </recommendedName>
</protein>
<dbReference type="InterPro" id="IPR001611">
    <property type="entry name" value="Leu-rich_rpt"/>
</dbReference>
<dbReference type="PANTHER" id="PTHR47189:SF1">
    <property type="entry name" value="MHC CLASS II TRANSACTIVATOR"/>
    <property type="match status" value="1"/>
</dbReference>
<feature type="domain" description="NACHT" evidence="5">
    <location>
        <begin position="213"/>
        <end position="353"/>
    </location>
</feature>
<keyword evidence="7" id="KW-1185">Reference proteome</keyword>
<accession>A0A9D3T426</accession>
<keyword evidence="4" id="KW-0067">ATP-binding</keyword>
<comment type="caution">
    <text evidence="6">The sequence shown here is derived from an EMBL/GenBank/DDBJ whole genome shotgun (WGS) entry which is preliminary data.</text>
</comment>
<keyword evidence="2" id="KW-0677">Repeat</keyword>
<dbReference type="InterPro" id="IPR032675">
    <property type="entry name" value="LRR_dom_sf"/>
</dbReference>
<dbReference type="GO" id="GO:0045345">
    <property type="term" value="P:positive regulation of MHC class I biosynthetic process"/>
    <property type="evidence" value="ECO:0007669"/>
    <property type="project" value="TreeGrafter"/>
</dbReference>
<evidence type="ECO:0000256" key="2">
    <source>
        <dbReference type="ARBA" id="ARBA00022737"/>
    </source>
</evidence>
<dbReference type="SMART" id="SM00368">
    <property type="entry name" value="LRR_RI"/>
    <property type="match status" value="16"/>
</dbReference>
<dbReference type="PANTHER" id="PTHR47189">
    <property type="entry name" value="MHC CLASS II TRANSACTIVATOR"/>
    <property type="match status" value="1"/>
</dbReference>
<dbReference type="InterPro" id="IPR006553">
    <property type="entry name" value="Leu-rich_rpt_Cys-con_subtyp"/>
</dbReference>
<dbReference type="Pfam" id="PF13516">
    <property type="entry name" value="LRR_6"/>
    <property type="match status" value="7"/>
</dbReference>
<gene>
    <name evidence="6" type="ORF">MATL_G00145610</name>
</gene>
<proteinExistence type="predicted"/>
<sequence>MERVDMEADVFAVVDEYRSVLIEILYSQPEKLRAMYRLAGAEASRRLEGVADLRERVSLLVDHFRNSPRATCRRFVEMVSMECEGLPMALESLLLFAAGDPRCPAAEETPGQSEPESANNQLDDLVARLPAKLPRRDYVGSHSRTVREALQQKCKRVTCGLAGAVRLDEARVSLRHRAPPRQRERAGSVEGEEPGVERVITVESLLSSLHNTRLTVLLGPAGSGKTVLMHCAGQRWAQGRLPAFQLLYLLEFRQLNLLTRPLSLSQLLLHFFPPSPHGEEQQEGEAVLSFILANPQKVCVIFDGYDEVSSKFAPEAPSVAWEPRRALPVLELFSGLCSGRILPGCCVLVTCRPRDTADLPDSALEGELLGFDRWQVKEYAERYFRGKAHEPQAVRHLLASRHILTMSYIPALCHLCCVCLDYLFSHGPRPPSLLPTTVTQVYLQIVNAFLSRAPAGGAVGRAVGGGVSPLQQHRAELRGLCQLAMQGLERSTIVFPAQDVPGTLLDFAMRTGLLSQFEMRLGDGSHGNGCAFMHLAMQEFLAALHLMTSEGVTEPQLRKKLNLKTRWTSRTDPKTVFTDTLHLYLCGLAAPACTPPLVQLGGGRAEAQVRRRQDVVLRVLQGFAGSAHLTGPKLAELSRCAHEAQDARLAKAVGSRPCFELRNIRLAPVDMDALAFVISAAGQGVGLDIAGCSMELECLQALPSFQHIDYLIFRSRKYDDAFAEVLSGVLPSLPALKRLEFICGNLTEVGAAKLARAVQNCPQITQLNLSDNSLRDGGVREVVDVLPQMSSLCSLSLGKNGCTLDGVFTLLEKMTTCLRIQTVHIDGQREMSEMAVWFSQASESVSCVQEDSSSTNKPGRTVSLLNCSLTAEKLDKLCKILARCPGLSVVDLSGSEWKDNALQVLADSLQTLGISREISMNRITVSLDGLLVLTRSLSTCPEVVEVDIRLQDPTKVSLLFAGKAQRQTPCMKVANPVMWKKLRLMACSLRSPDLDRVCEALRDCPTLTLLDVSSNALGDKGLKKLLDFLPQLSAIQEINASENAVTMEGVMHLAAALCTCRSISEIEVSHGGKKRLILKFGCSRRVQPGQSLEITTSQKNGLQLYKKLSLTHSDIQPARMDQLCGRLAQCPGMLELSFSHGSLGDASIQKLLKRIPGMVALQLLDVSHVQMSTDGALLLVRSLIDCQRVKAVQLRPQGEAFIKFVQVKAEYATCRVTQYQLTQGNVEKLARTLQECSHLSHLDLSGNLLRDEGVKRFMEFLPKLRISSSVNLNDNSLTQTGALYLVSSISVCERVVSVEVSLGTVDKSFIRFLQDEDDGKTLSLRECRFGMEHLQKLADILQECPLLVKLELCSNTLRNEGLQMLQRHLTRLASLRTLDIRNNGLSADVIEHLLKVVCHLPNDLDIRIEESWIKEEAAVRLVYSCLVVNSNITEIRVNQMTASITLEKKAALRSGSVTGFPVKSISLVDCALQGQHLSFLLSISQHCPLLQELDLSRNSIGKEGVEFLCSALPGFPSLRSLRLGLKQVSEDGVGILMEGVASCSSLESLSLSHHVISEGGAVALGGTLPNLQHLRAIDLSGCSILSEAGSHDLLRGLGRCRTVEDLSLDSLLLDAEATACLASELKNMASVRRLILNKVTMATGSSEEGRRAVLSLLGSLGGFHGMEELELDEVRMGDGGVLELVKHLPTWTRLRRISLSENCVSDAVGQRLVESLQHCTALEELSLSRNGLGDASAARLGLVLPVLTRLRVLDLHRNQLRPPGGAAVSLAFQACKSLTDINLSENRIGTEGAEKLAESLVQMTSLRKLHLISIGTAELTELADSLQHCVCAEEVSLAWNYCGDEVALKMAQVLPRCTKLKRLDLECNKISSVGADALAESLQSCPSVEVIRLWKNSVSHDEAQRLHSRDPRLNFSST</sequence>
<evidence type="ECO:0000256" key="4">
    <source>
        <dbReference type="ARBA" id="ARBA00022840"/>
    </source>
</evidence>
<keyword evidence="3" id="KW-0547">Nucleotide-binding</keyword>
<dbReference type="InterPro" id="IPR027417">
    <property type="entry name" value="P-loop_NTPase"/>
</dbReference>
<dbReference type="Gene3D" id="3.80.10.10">
    <property type="entry name" value="Ribonuclease Inhibitor"/>
    <property type="match status" value="6"/>
</dbReference>
<dbReference type="Pfam" id="PF17776">
    <property type="entry name" value="NLRC4_HD2"/>
    <property type="match status" value="1"/>
</dbReference>
<organism evidence="6 7">
    <name type="scientific">Megalops atlanticus</name>
    <name type="common">Tarpon</name>
    <name type="synonym">Clupea gigantea</name>
    <dbReference type="NCBI Taxonomy" id="7932"/>
    <lineage>
        <taxon>Eukaryota</taxon>
        <taxon>Metazoa</taxon>
        <taxon>Chordata</taxon>
        <taxon>Craniata</taxon>
        <taxon>Vertebrata</taxon>
        <taxon>Euteleostomi</taxon>
        <taxon>Actinopterygii</taxon>
        <taxon>Neopterygii</taxon>
        <taxon>Teleostei</taxon>
        <taxon>Elopiformes</taxon>
        <taxon>Megalopidae</taxon>
        <taxon>Megalops</taxon>
    </lineage>
</organism>
<dbReference type="SUPFAM" id="SSF52047">
    <property type="entry name" value="RNI-like"/>
    <property type="match status" value="4"/>
</dbReference>
<name>A0A9D3T426_MEGAT</name>
<evidence type="ECO:0000256" key="1">
    <source>
        <dbReference type="ARBA" id="ARBA00022614"/>
    </source>
</evidence>
<reference evidence="6" key="1">
    <citation type="submission" date="2021-01" db="EMBL/GenBank/DDBJ databases">
        <authorList>
            <person name="Zahm M."/>
            <person name="Roques C."/>
            <person name="Cabau C."/>
            <person name="Klopp C."/>
            <person name="Donnadieu C."/>
            <person name="Jouanno E."/>
            <person name="Lampietro C."/>
            <person name="Louis A."/>
            <person name="Herpin A."/>
            <person name="Echchiki A."/>
            <person name="Berthelot C."/>
            <person name="Parey E."/>
            <person name="Roest-Crollius H."/>
            <person name="Braasch I."/>
            <person name="Postlethwait J."/>
            <person name="Bobe J."/>
            <person name="Montfort J."/>
            <person name="Bouchez O."/>
            <person name="Begum T."/>
            <person name="Mejri S."/>
            <person name="Adams A."/>
            <person name="Chen W.-J."/>
            <person name="Guiguen Y."/>
        </authorList>
    </citation>
    <scope>NUCLEOTIDE SEQUENCE</scope>
    <source>
        <strain evidence="6">YG-15Mar2019-1</strain>
        <tissue evidence="6">Brain</tissue>
    </source>
</reference>
<dbReference type="GO" id="GO:0045944">
    <property type="term" value="P:positive regulation of transcription by RNA polymerase II"/>
    <property type="evidence" value="ECO:0007669"/>
    <property type="project" value="TreeGrafter"/>
</dbReference>
<evidence type="ECO:0000256" key="3">
    <source>
        <dbReference type="ARBA" id="ARBA00022741"/>
    </source>
</evidence>
<dbReference type="GO" id="GO:0005524">
    <property type="term" value="F:ATP binding"/>
    <property type="evidence" value="ECO:0007669"/>
    <property type="project" value="UniProtKB-KW"/>
</dbReference>
<dbReference type="GO" id="GO:0045348">
    <property type="term" value="P:positive regulation of MHC class II biosynthetic process"/>
    <property type="evidence" value="ECO:0007669"/>
    <property type="project" value="TreeGrafter"/>
</dbReference>
<dbReference type="PROSITE" id="PS50837">
    <property type="entry name" value="NACHT"/>
    <property type="match status" value="1"/>
</dbReference>
<dbReference type="SMART" id="SM00367">
    <property type="entry name" value="LRR_CC"/>
    <property type="match status" value="12"/>
</dbReference>
<evidence type="ECO:0000313" key="6">
    <source>
        <dbReference type="EMBL" id="KAG7468685.1"/>
    </source>
</evidence>
<dbReference type="Gene3D" id="1.10.533.20">
    <property type="match status" value="1"/>
</dbReference>
<dbReference type="Gene3D" id="3.40.50.300">
    <property type="entry name" value="P-loop containing nucleotide triphosphate hydrolases"/>
    <property type="match status" value="1"/>
</dbReference>
<dbReference type="Proteomes" id="UP001046870">
    <property type="component" value="Chromosome 11"/>
</dbReference>
<dbReference type="Pfam" id="PF05729">
    <property type="entry name" value="NACHT"/>
    <property type="match status" value="1"/>
</dbReference>
<keyword evidence="1" id="KW-0433">Leucine-rich repeat</keyword>
<evidence type="ECO:0000259" key="5">
    <source>
        <dbReference type="PROSITE" id="PS50837"/>
    </source>
</evidence>
<dbReference type="EMBL" id="JAFDVH010000011">
    <property type="protein sequence ID" value="KAG7468685.1"/>
    <property type="molecule type" value="Genomic_DNA"/>
</dbReference>
<dbReference type="SUPFAM" id="SSF52540">
    <property type="entry name" value="P-loop containing nucleoside triphosphate hydrolases"/>
    <property type="match status" value="1"/>
</dbReference>
<evidence type="ECO:0000313" key="7">
    <source>
        <dbReference type="Proteomes" id="UP001046870"/>
    </source>
</evidence>
<dbReference type="OrthoDB" id="120976at2759"/>
<dbReference type="InterPro" id="IPR041267">
    <property type="entry name" value="NLRP_HD2"/>
</dbReference>
<dbReference type="InterPro" id="IPR007111">
    <property type="entry name" value="NACHT_NTPase"/>
</dbReference>